<feature type="transmembrane region" description="Helical" evidence="1">
    <location>
        <begin position="12"/>
        <end position="30"/>
    </location>
</feature>
<keyword evidence="3" id="KW-1185">Reference proteome</keyword>
<feature type="transmembrane region" description="Helical" evidence="1">
    <location>
        <begin position="207"/>
        <end position="226"/>
    </location>
</feature>
<organism evidence="2 3">
    <name type="scientific">Oceanobacillus luteolus</name>
    <dbReference type="NCBI Taxonomy" id="1274358"/>
    <lineage>
        <taxon>Bacteria</taxon>
        <taxon>Bacillati</taxon>
        <taxon>Bacillota</taxon>
        <taxon>Bacilli</taxon>
        <taxon>Bacillales</taxon>
        <taxon>Bacillaceae</taxon>
        <taxon>Oceanobacillus</taxon>
    </lineage>
</organism>
<evidence type="ECO:0000313" key="2">
    <source>
        <dbReference type="EMBL" id="MFD1608417.1"/>
    </source>
</evidence>
<feature type="transmembrane region" description="Helical" evidence="1">
    <location>
        <begin position="148"/>
        <end position="171"/>
    </location>
</feature>
<evidence type="ECO:0000313" key="3">
    <source>
        <dbReference type="Proteomes" id="UP001597221"/>
    </source>
</evidence>
<keyword evidence="1" id="KW-0472">Membrane</keyword>
<gene>
    <name evidence="2" type="ORF">ACFSBH_12190</name>
</gene>
<sequence length="319" mass="37180">MWHRKAPPSIDISILARGASFLYALFDYGFTYKQQESKAFNWIDTGIIIGMLTALGYVVAYSYQKGFLSYFGVDEVFISEMPLSNIIISITAVSLILIFLIGAYNNLESIFKEFPVGNNPIWLMFRKATLPLFIVTVFWLGFIEEWKLYLFLLSIIILYYFVYPVFLYWEVKGYKNKIMMRYEELEETGFNKKNISLNLKYNPSFKVFLVVVIFFVSYFSANLIGLSQAKNKDEFLIYKTNDNEYFVVIANVGDRFITSPINLPNKEISKKYQVIDQKSNVQTPLIFEKVKIEGGIKVNKTNTRKELKQQERVNDINKL</sequence>
<feature type="transmembrane region" description="Helical" evidence="1">
    <location>
        <begin position="124"/>
        <end position="142"/>
    </location>
</feature>
<reference evidence="3" key="1">
    <citation type="journal article" date="2019" name="Int. J. Syst. Evol. Microbiol.">
        <title>The Global Catalogue of Microorganisms (GCM) 10K type strain sequencing project: providing services to taxonomists for standard genome sequencing and annotation.</title>
        <authorList>
            <consortium name="The Broad Institute Genomics Platform"/>
            <consortium name="The Broad Institute Genome Sequencing Center for Infectious Disease"/>
            <person name="Wu L."/>
            <person name="Ma J."/>
        </authorList>
    </citation>
    <scope>NUCLEOTIDE SEQUENCE [LARGE SCALE GENOMIC DNA]</scope>
    <source>
        <strain evidence="3">CGMCC 1.12376</strain>
    </source>
</reference>
<dbReference type="EMBL" id="JBHUDE010000073">
    <property type="protein sequence ID" value="MFD1608417.1"/>
    <property type="molecule type" value="Genomic_DNA"/>
</dbReference>
<protein>
    <submittedName>
        <fullName evidence="2">Uncharacterized protein</fullName>
    </submittedName>
</protein>
<evidence type="ECO:0000256" key="1">
    <source>
        <dbReference type="SAM" id="Phobius"/>
    </source>
</evidence>
<dbReference type="RefSeq" id="WP_379597754.1">
    <property type="nucleotide sequence ID" value="NZ_JBHUDE010000073.1"/>
</dbReference>
<dbReference type="Proteomes" id="UP001597221">
    <property type="component" value="Unassembled WGS sequence"/>
</dbReference>
<feature type="transmembrane region" description="Helical" evidence="1">
    <location>
        <begin position="42"/>
        <end position="63"/>
    </location>
</feature>
<keyword evidence="1" id="KW-0812">Transmembrane</keyword>
<proteinExistence type="predicted"/>
<accession>A0ABW4HTQ2</accession>
<feature type="transmembrane region" description="Helical" evidence="1">
    <location>
        <begin position="83"/>
        <end position="104"/>
    </location>
</feature>
<name>A0ABW4HTQ2_9BACI</name>
<keyword evidence="1" id="KW-1133">Transmembrane helix</keyword>
<comment type="caution">
    <text evidence="2">The sequence shown here is derived from an EMBL/GenBank/DDBJ whole genome shotgun (WGS) entry which is preliminary data.</text>
</comment>